<dbReference type="InterPro" id="IPR019977">
    <property type="entry name" value="Ribosomal_uS13_archaeal"/>
</dbReference>
<dbReference type="InterPro" id="IPR018269">
    <property type="entry name" value="Ribosomal_uS13_CS"/>
</dbReference>
<evidence type="ECO:0000256" key="2">
    <source>
        <dbReference type="ARBA" id="ARBA00022730"/>
    </source>
</evidence>
<dbReference type="NCBIfam" id="TIGR03629">
    <property type="entry name" value="uS13_arch"/>
    <property type="match status" value="1"/>
</dbReference>
<keyword evidence="3 7" id="KW-0694">RNA-binding</keyword>
<dbReference type="Pfam" id="PF00416">
    <property type="entry name" value="Ribosomal_S13"/>
    <property type="match status" value="1"/>
</dbReference>
<dbReference type="KEGG" id="mesg:MLAUSG7_0383"/>
<evidence type="ECO:0000256" key="5">
    <source>
        <dbReference type="ARBA" id="ARBA00023274"/>
    </source>
</evidence>
<evidence type="ECO:0000256" key="6">
    <source>
        <dbReference type="ARBA" id="ARBA00063089"/>
    </source>
</evidence>
<evidence type="ECO:0000256" key="1">
    <source>
        <dbReference type="ARBA" id="ARBA00008080"/>
    </source>
</evidence>
<dbReference type="FunFam" id="4.10.910.10:FF:000002">
    <property type="entry name" value="40S ribosomal protein S18"/>
    <property type="match status" value="1"/>
</dbReference>
<accession>A0A8D6SVJ1</accession>
<dbReference type="PIRSF" id="PIRSF002134">
    <property type="entry name" value="Ribosomal_S13"/>
    <property type="match status" value="1"/>
</dbReference>
<dbReference type="InterPro" id="IPR027437">
    <property type="entry name" value="Rbsml_uS13_C"/>
</dbReference>
<dbReference type="GO" id="GO:0003735">
    <property type="term" value="F:structural constituent of ribosome"/>
    <property type="evidence" value="ECO:0007669"/>
    <property type="project" value="InterPro"/>
</dbReference>
<dbReference type="Proteomes" id="UP000679213">
    <property type="component" value="Chromosome I"/>
</dbReference>
<dbReference type="GO" id="GO:0019843">
    <property type="term" value="F:rRNA binding"/>
    <property type="evidence" value="ECO:0007669"/>
    <property type="project" value="UniProtKB-UniRule"/>
</dbReference>
<dbReference type="FunFam" id="1.10.8.50:FF:000001">
    <property type="entry name" value="30S ribosomal protein S13"/>
    <property type="match status" value="1"/>
</dbReference>
<dbReference type="GO" id="GO:0006412">
    <property type="term" value="P:translation"/>
    <property type="evidence" value="ECO:0007669"/>
    <property type="project" value="UniProtKB-UniRule"/>
</dbReference>
<dbReference type="PROSITE" id="PS50159">
    <property type="entry name" value="RIBOSOMAL_S13_2"/>
    <property type="match status" value="1"/>
</dbReference>
<dbReference type="HAMAP" id="MF_01315">
    <property type="entry name" value="Ribosomal_uS13"/>
    <property type="match status" value="1"/>
</dbReference>
<proteinExistence type="inferred from homology"/>
<evidence type="ECO:0000256" key="4">
    <source>
        <dbReference type="ARBA" id="ARBA00022980"/>
    </source>
</evidence>
<dbReference type="NCBIfam" id="NF003140">
    <property type="entry name" value="PRK04053.1"/>
    <property type="match status" value="1"/>
</dbReference>
<evidence type="ECO:0000313" key="10">
    <source>
        <dbReference type="EMBL" id="CAB3287772.1"/>
    </source>
</evidence>
<evidence type="ECO:0000313" key="11">
    <source>
        <dbReference type="Proteomes" id="UP000679213"/>
    </source>
</evidence>
<dbReference type="PANTHER" id="PTHR10871:SF3">
    <property type="entry name" value="SMALL RIBOSOMAL SUBUNIT PROTEIN US13"/>
    <property type="match status" value="1"/>
</dbReference>
<dbReference type="EMBL" id="LR792632">
    <property type="protein sequence ID" value="CAB3287772.1"/>
    <property type="molecule type" value="Genomic_DNA"/>
</dbReference>
<dbReference type="InterPro" id="IPR001892">
    <property type="entry name" value="Ribosomal_uS13"/>
</dbReference>
<feature type="region of interest" description="Disordered" evidence="9">
    <location>
        <begin position="135"/>
        <end position="154"/>
    </location>
</feature>
<keyword evidence="4 7" id="KW-0689">Ribosomal protein</keyword>
<dbReference type="InterPro" id="IPR010979">
    <property type="entry name" value="Ribosomal_uS13-like_H2TH"/>
</dbReference>
<dbReference type="AlphaFoldDB" id="A0A8D6SVJ1"/>
<comment type="function">
    <text evidence="7">Located at the top of the head of the 30S subunit, it contacts several helices of the 16S rRNA. In the 70S ribosome it contacts the 23S rRNA (bridge B1a) and protein L5 of the 50S subunit (bridge B1b), connecting the 2 subunits; these bridges are implicated in subunit movement.</text>
</comment>
<dbReference type="SUPFAM" id="SSF46946">
    <property type="entry name" value="S13-like H2TH domain"/>
    <property type="match status" value="1"/>
</dbReference>
<dbReference type="Gene3D" id="4.10.910.10">
    <property type="entry name" value="30s ribosomal protein s13, domain 2"/>
    <property type="match status" value="1"/>
</dbReference>
<dbReference type="PANTHER" id="PTHR10871">
    <property type="entry name" value="30S RIBOSOMAL PROTEIN S13/40S RIBOSOMAL PROTEIN S18"/>
    <property type="match status" value="1"/>
</dbReference>
<comment type="similarity">
    <text evidence="1 7 8">Belongs to the universal ribosomal protein uS13 family.</text>
</comment>
<sequence length="154" mass="17871">MTENMQNSEFKYLIRVSRTDLDGNKKLIMALQDIYGVGEAMARAVIRVAKLDPNKLAGYLTEEEVKKIEEILADPAKYGIPSWMFNRRKDYVTGKDKHVIESDLMIVKQEDINRLKRIRCYRGIRHELGLPCRGQRTKSTFRRGPTVGVSRRKK</sequence>
<keyword evidence="5 7" id="KW-0687">Ribonucleoprotein</keyword>
<reference evidence="10 11" key="1">
    <citation type="submission" date="2020-04" db="EMBL/GenBank/DDBJ databases">
        <authorList>
            <consortium name="Genoscope - CEA"/>
            <person name="William W."/>
        </authorList>
    </citation>
    <scope>NUCLEOTIDE SEQUENCE [LARGE SCALE GENOMIC DNA]</scope>
    <source>
        <strain evidence="10 11">SG7</strain>
    </source>
</reference>
<comment type="subunit">
    <text evidence="6 7">Part of the 30S ribosomal subunit. Forms a loose heterodimer with protein S19. Forms two bridges to the 50S subunit in the 70S ribosome.</text>
</comment>
<keyword evidence="2 7" id="KW-0699">rRNA-binding</keyword>
<evidence type="ECO:0000256" key="8">
    <source>
        <dbReference type="RuleBase" id="RU003830"/>
    </source>
</evidence>
<gene>
    <name evidence="10" type="primary">rps</name>
    <name evidence="7" type="synonym">rps13</name>
    <name evidence="10" type="ORF">MLAUSG7_0383</name>
</gene>
<keyword evidence="11" id="KW-1185">Reference proteome</keyword>
<evidence type="ECO:0000256" key="9">
    <source>
        <dbReference type="SAM" id="MobiDB-lite"/>
    </source>
</evidence>
<protein>
    <recommendedName>
        <fullName evidence="7">Small ribosomal subunit protein uS13</fullName>
    </recommendedName>
</protein>
<dbReference type="PROSITE" id="PS00646">
    <property type="entry name" value="RIBOSOMAL_S13_1"/>
    <property type="match status" value="1"/>
</dbReference>
<dbReference type="Gene3D" id="1.10.8.50">
    <property type="match status" value="1"/>
</dbReference>
<evidence type="ECO:0000256" key="7">
    <source>
        <dbReference type="HAMAP-Rule" id="MF_01315"/>
    </source>
</evidence>
<name>A0A8D6SVJ1_9EURY</name>
<dbReference type="GO" id="GO:0005829">
    <property type="term" value="C:cytosol"/>
    <property type="evidence" value="ECO:0007669"/>
    <property type="project" value="TreeGrafter"/>
</dbReference>
<evidence type="ECO:0000256" key="3">
    <source>
        <dbReference type="ARBA" id="ARBA00022884"/>
    </source>
</evidence>
<organism evidence="10 11">
    <name type="scientific">Methanocaldococcus lauensis</name>
    <dbReference type="NCBI Taxonomy" id="2546128"/>
    <lineage>
        <taxon>Archaea</taxon>
        <taxon>Methanobacteriati</taxon>
        <taxon>Methanobacteriota</taxon>
        <taxon>Methanomada group</taxon>
        <taxon>Methanococci</taxon>
        <taxon>Methanococcales</taxon>
        <taxon>Methanocaldococcaceae</taxon>
        <taxon>Methanocaldococcus</taxon>
    </lineage>
</organism>
<dbReference type="GO" id="GO:0015935">
    <property type="term" value="C:small ribosomal subunit"/>
    <property type="evidence" value="ECO:0007669"/>
    <property type="project" value="TreeGrafter"/>
</dbReference>